<evidence type="ECO:0000313" key="1">
    <source>
        <dbReference type="EMBL" id="SFV66966.1"/>
    </source>
</evidence>
<reference evidence="1" key="1">
    <citation type="submission" date="2016-10" db="EMBL/GenBank/DDBJ databases">
        <authorList>
            <person name="de Groot N.N."/>
        </authorList>
    </citation>
    <scope>NUCLEOTIDE SEQUENCE</scope>
</reference>
<sequence length="41" mass="4744">MAVAFSYRSWATAFSICGCKLNFSNALMGYPLLYYTYYNKI</sequence>
<protein>
    <submittedName>
        <fullName evidence="1">Uncharacterized protein</fullName>
    </submittedName>
</protein>
<accession>A0A1W1CMC9</accession>
<dbReference type="EMBL" id="FPHI01000030">
    <property type="protein sequence ID" value="SFV66966.1"/>
    <property type="molecule type" value="Genomic_DNA"/>
</dbReference>
<proteinExistence type="predicted"/>
<gene>
    <name evidence="1" type="ORF">MNB_SV-3-1186</name>
</gene>
<dbReference type="AlphaFoldDB" id="A0A1W1CMC9"/>
<name>A0A1W1CMC9_9ZZZZ</name>
<organism evidence="1">
    <name type="scientific">hydrothermal vent metagenome</name>
    <dbReference type="NCBI Taxonomy" id="652676"/>
    <lineage>
        <taxon>unclassified sequences</taxon>
        <taxon>metagenomes</taxon>
        <taxon>ecological metagenomes</taxon>
    </lineage>
</organism>